<name>A0ABV1BU60_9FIRM</name>
<dbReference type="PANTHER" id="PTHR42867:SF1">
    <property type="entry name" value="MEMBRANE PROTEIN-RELATED"/>
    <property type="match status" value="1"/>
</dbReference>
<dbReference type="Proteomes" id="UP001442364">
    <property type="component" value="Unassembled WGS sequence"/>
</dbReference>
<keyword evidence="2" id="KW-0812">Transmembrane</keyword>
<dbReference type="InterPro" id="IPR010787">
    <property type="entry name" value="DUF1385"/>
</dbReference>
<accession>A0ABV1BU60</accession>
<evidence type="ECO:0000256" key="2">
    <source>
        <dbReference type="SAM" id="Phobius"/>
    </source>
</evidence>
<organism evidence="3 4">
    <name type="scientific">[Lactobacillus] rogosae</name>
    <dbReference type="NCBI Taxonomy" id="706562"/>
    <lineage>
        <taxon>Bacteria</taxon>
        <taxon>Bacillati</taxon>
        <taxon>Bacillota</taxon>
        <taxon>Clostridia</taxon>
        <taxon>Lachnospirales</taxon>
        <taxon>Lachnospiraceae</taxon>
        <taxon>Lachnospira</taxon>
    </lineage>
</organism>
<gene>
    <name evidence="3" type="ORF">WMO14_03900</name>
</gene>
<evidence type="ECO:0000256" key="1">
    <source>
        <dbReference type="SAM" id="MobiDB-lite"/>
    </source>
</evidence>
<feature type="compositionally biased region" description="Acidic residues" evidence="1">
    <location>
        <begin position="408"/>
        <end position="417"/>
    </location>
</feature>
<comment type="caution">
    <text evidence="3">The sequence shown here is derived from an EMBL/GenBank/DDBJ whole genome shotgun (WGS) entry which is preliminary data.</text>
</comment>
<dbReference type="Pfam" id="PF07136">
    <property type="entry name" value="DUF1385"/>
    <property type="match status" value="1"/>
</dbReference>
<feature type="compositionally biased region" description="Acidic residues" evidence="1">
    <location>
        <begin position="508"/>
        <end position="519"/>
    </location>
</feature>
<evidence type="ECO:0000313" key="4">
    <source>
        <dbReference type="Proteomes" id="UP001442364"/>
    </source>
</evidence>
<evidence type="ECO:0000313" key="3">
    <source>
        <dbReference type="EMBL" id="MEQ2379029.1"/>
    </source>
</evidence>
<feature type="compositionally biased region" description="Acidic residues" evidence="1">
    <location>
        <begin position="441"/>
        <end position="459"/>
    </location>
</feature>
<keyword evidence="2" id="KW-0472">Membrane</keyword>
<sequence length="532" mass="59806">MKPSGIGGQAVIEGIMMRNKDKYSIAVRKPDNEIEVTVRESKVLTEKHKWMSYPVIRGVVSFIDSLITGISTINYSASFYDDPDEQKKTKADEIGKSIFKDKFESVLMALTVIVSVFLAVGLFMLLPYYVSRLVKGYVASKTLLNLIEGLVRVAIFILYLVLISLMKDIKRTFMYHGAEHKCINCIENGARLTVENVMNSSRYHKRCGTSFLFIVMFISVVFFIFIRVDNTALQIVIRLLLVPVIAGVSYEFIRWAGRNDNGFTVALSRPGMWLQKLTTREPDEDMVEVAIKAVEEVFDWEAFLKEYYQTSLDMEADIKAAEAKLALTGELIHKPKKTRKIDAREVAMAETLKSVESKSLAGSDKDSSKSDTENGNSDTLNSDTDVVKTDTTDTGNVEAEPDTVNVVDDTDNGNSDEDNAKSDSEALQENAESDDKAQESTEADNETSQENADDDLPEGFEIEDHYETVEKIKTETGSKYAFTTENVQEDIDESENMSVEEVEAAFEIEETEQEEENISADEVPLFKQRDRE</sequence>
<dbReference type="RefSeq" id="WP_349153309.1">
    <property type="nucleotide sequence ID" value="NZ_DAWDOP010000002.1"/>
</dbReference>
<feature type="transmembrane region" description="Helical" evidence="2">
    <location>
        <begin position="207"/>
        <end position="226"/>
    </location>
</feature>
<feature type="transmembrane region" description="Helical" evidence="2">
    <location>
        <begin position="106"/>
        <end position="129"/>
    </location>
</feature>
<protein>
    <submittedName>
        <fullName evidence="3">DUF1385 domain-containing protein</fullName>
    </submittedName>
</protein>
<feature type="transmembrane region" description="Helical" evidence="2">
    <location>
        <begin position="232"/>
        <end position="253"/>
    </location>
</feature>
<keyword evidence="4" id="KW-1185">Reference proteome</keyword>
<feature type="compositionally biased region" description="Polar residues" evidence="1">
    <location>
        <begin position="373"/>
        <end position="382"/>
    </location>
</feature>
<reference evidence="3 4" key="1">
    <citation type="submission" date="2024-03" db="EMBL/GenBank/DDBJ databases">
        <title>Human intestinal bacterial collection.</title>
        <authorList>
            <person name="Pauvert C."/>
            <person name="Hitch T.C.A."/>
            <person name="Clavel T."/>
        </authorList>
    </citation>
    <scope>NUCLEOTIDE SEQUENCE [LARGE SCALE GENOMIC DNA]</scope>
    <source>
        <strain evidence="3 4">CLA-AA-H255</strain>
    </source>
</reference>
<feature type="compositionally biased region" description="Basic and acidic residues" evidence="1">
    <location>
        <begin position="363"/>
        <end position="372"/>
    </location>
</feature>
<keyword evidence="2" id="KW-1133">Transmembrane helix</keyword>
<dbReference type="PANTHER" id="PTHR42867">
    <property type="entry name" value="MEMBRANE PROTEIN-RELATED"/>
    <property type="match status" value="1"/>
</dbReference>
<proteinExistence type="predicted"/>
<feature type="region of interest" description="Disordered" evidence="1">
    <location>
        <begin position="508"/>
        <end position="532"/>
    </location>
</feature>
<feature type="transmembrane region" description="Helical" evidence="2">
    <location>
        <begin position="149"/>
        <end position="166"/>
    </location>
</feature>
<feature type="region of interest" description="Disordered" evidence="1">
    <location>
        <begin position="352"/>
        <end position="459"/>
    </location>
</feature>
<dbReference type="EMBL" id="JBBMER010000002">
    <property type="protein sequence ID" value="MEQ2379029.1"/>
    <property type="molecule type" value="Genomic_DNA"/>
</dbReference>